<evidence type="ECO:0000313" key="3">
    <source>
        <dbReference type="Proteomes" id="UP001150238"/>
    </source>
</evidence>
<gene>
    <name evidence="2" type="ORF">C8J55DRAFT_421994</name>
</gene>
<dbReference type="PANTHER" id="PTHR46579">
    <property type="entry name" value="F5/8 TYPE C DOMAIN-CONTAINING PROTEIN-RELATED"/>
    <property type="match status" value="1"/>
</dbReference>
<evidence type="ECO:0008006" key="4">
    <source>
        <dbReference type="Google" id="ProtNLM"/>
    </source>
</evidence>
<sequence>MRDFGLADAGVKVGAIAQKALKSADRLRAVIVNARNGFRELTSTSDRQEIHTVCDKADRSLAYVRSELSKIKNTAAEEKVREVWQDVNALEDILYDWRTAYPDDTSPIRINNSKCSLYFHQKLNAPTLIAYTIALVNQVFEGAARRGSGVLLKMLKLFGYSFISLVGQPNYIQRKALNDIPESIQTVEKALNLDVQSIPHAVCPRCSFTHIPTYPNGPSDPVYPTHCNERLTELSDPCGTDLLQEGKPIKVYHAYSFYEWFGRFIAHPGIEQYGDRFCDDIASFEKIPDTKRDIKDGSFVHTFRGHDGKLFLAERGNEGRWVFLLHADFFNVEGNRIRGKTRSTGITSLVCLNLPLSMRNDPAWIFIPGLIQGKSEPDAKNSEHRHYWRLLIDEFSAGYSRGLQPHHTYRSRCSGEGLNERVFRVAIAGVLMDFKAARPFAGFLDVTSHHTCFLCKCWHRAHLGRTDFQNWKTAAVEFLKRGAEAWLNAKTPKEREEIEFFYGTRYSELWRLPYWNPIKQLLVDPMHIFFLILMQRLAREVLGLDNPESSEEEHRKSKTSKKSQQKNSFISFYHDFTPPPHSSELTSSIDTTATTIKRFNWHSSHSVGHIHRFLTQPIDELVGDKQLKVNLNRQTLIALSFVCIDLEILPEGKFGKTELINQLVKWRLTKPLKPLPRVCIASDKVLQMVQKSIRETVVPSWITRPPSDMGLQQAGTLKADHWRGSPSAVDNAAEMTPVLETSMHLTCASILMTRNSLSPKTRDQFRSSLRDHILGLKQIFPGFMLPTHHLAFHIYDFMDGFSTVRNWWGFPFERLIGKVQRMPTNHKIGQLEYTLLKVFYKGALFRRWLMRPDCPDILKLCKYLLDKAYGYNTVESDEDDSDVLDGTEVAEMMEGKSNNNPPPGHKVILGSVKLPLKLAKRVGNLQPRCYSQIPAAKGFYSIPSRVVGNSYVCYHQTKDVQKPWVAGQIQYIFEDEGEIKLAIRPSKPFTGHRDPFAQFVDQGFDCRAVSSQFLDCYDIVTVDFIVGHTARWEIEADLVVVLSLGRVSCSFIYTLSQEN</sequence>
<dbReference type="EMBL" id="JANVFS010000007">
    <property type="protein sequence ID" value="KAJ4489571.1"/>
    <property type="molecule type" value="Genomic_DNA"/>
</dbReference>
<dbReference type="InterPro" id="IPR018247">
    <property type="entry name" value="EF_Hand_1_Ca_BS"/>
</dbReference>
<dbReference type="PROSITE" id="PS00018">
    <property type="entry name" value="EF_HAND_1"/>
    <property type="match status" value="1"/>
</dbReference>
<dbReference type="Proteomes" id="UP001150238">
    <property type="component" value="Unassembled WGS sequence"/>
</dbReference>
<name>A0A9W9ASH6_9AGAR</name>
<proteinExistence type="predicted"/>
<reference evidence="2" key="1">
    <citation type="submission" date="2022-08" db="EMBL/GenBank/DDBJ databases">
        <authorList>
            <consortium name="DOE Joint Genome Institute"/>
            <person name="Min B."/>
            <person name="Riley R."/>
            <person name="Sierra-Patev S."/>
            <person name="Naranjo-Ortiz M."/>
            <person name="Looney B."/>
            <person name="Konkel Z."/>
            <person name="Slot J.C."/>
            <person name="Sakamoto Y."/>
            <person name="Steenwyk J.L."/>
            <person name="Rokas A."/>
            <person name="Carro J."/>
            <person name="Camarero S."/>
            <person name="Ferreira P."/>
            <person name="Molpeceres G."/>
            <person name="Ruiz-Duenas F.J."/>
            <person name="Serrano A."/>
            <person name="Henrissat B."/>
            <person name="Drula E."/>
            <person name="Hughes K.W."/>
            <person name="Mata J.L."/>
            <person name="Ishikawa N.K."/>
            <person name="Vargas-Isla R."/>
            <person name="Ushijima S."/>
            <person name="Smith C.A."/>
            <person name="Ahrendt S."/>
            <person name="Andreopoulos W."/>
            <person name="He G."/>
            <person name="Labutti K."/>
            <person name="Lipzen A."/>
            <person name="Ng V."/>
            <person name="Sandor L."/>
            <person name="Barry K."/>
            <person name="Martinez A.T."/>
            <person name="Xiao Y."/>
            <person name="Gibbons J.G."/>
            <person name="Terashima K."/>
            <person name="Hibbett D.S."/>
            <person name="Grigoriev I.V."/>
        </authorList>
    </citation>
    <scope>NUCLEOTIDE SEQUENCE</scope>
    <source>
        <strain evidence="2">Sp2 HRB7682 ss15</strain>
    </source>
</reference>
<protein>
    <recommendedName>
        <fullName evidence="4">Transposase family Tnp2 protein</fullName>
    </recommendedName>
</protein>
<dbReference type="PANTHER" id="PTHR46579:SF1">
    <property type="entry name" value="F5_8 TYPE C DOMAIN-CONTAINING PROTEIN"/>
    <property type="match status" value="1"/>
</dbReference>
<accession>A0A9W9ASH6</accession>
<feature type="region of interest" description="Disordered" evidence="1">
    <location>
        <begin position="546"/>
        <end position="566"/>
    </location>
</feature>
<evidence type="ECO:0000256" key="1">
    <source>
        <dbReference type="SAM" id="MobiDB-lite"/>
    </source>
</evidence>
<dbReference type="AlphaFoldDB" id="A0A9W9ASH6"/>
<reference evidence="2" key="2">
    <citation type="journal article" date="2023" name="Proc. Natl. Acad. Sci. U.S.A.">
        <title>A global phylogenomic analysis of the shiitake genus Lentinula.</title>
        <authorList>
            <person name="Sierra-Patev S."/>
            <person name="Min B."/>
            <person name="Naranjo-Ortiz M."/>
            <person name="Looney B."/>
            <person name="Konkel Z."/>
            <person name="Slot J.C."/>
            <person name="Sakamoto Y."/>
            <person name="Steenwyk J.L."/>
            <person name="Rokas A."/>
            <person name="Carro J."/>
            <person name="Camarero S."/>
            <person name="Ferreira P."/>
            <person name="Molpeceres G."/>
            <person name="Ruiz-Duenas F.J."/>
            <person name="Serrano A."/>
            <person name="Henrissat B."/>
            <person name="Drula E."/>
            <person name="Hughes K.W."/>
            <person name="Mata J.L."/>
            <person name="Ishikawa N.K."/>
            <person name="Vargas-Isla R."/>
            <person name="Ushijima S."/>
            <person name="Smith C.A."/>
            <person name="Donoghue J."/>
            <person name="Ahrendt S."/>
            <person name="Andreopoulos W."/>
            <person name="He G."/>
            <person name="LaButti K."/>
            <person name="Lipzen A."/>
            <person name="Ng V."/>
            <person name="Riley R."/>
            <person name="Sandor L."/>
            <person name="Barry K."/>
            <person name="Martinez A.T."/>
            <person name="Xiao Y."/>
            <person name="Gibbons J.G."/>
            <person name="Terashima K."/>
            <person name="Grigoriev I.V."/>
            <person name="Hibbett D."/>
        </authorList>
    </citation>
    <scope>NUCLEOTIDE SEQUENCE</scope>
    <source>
        <strain evidence="2">Sp2 HRB7682 ss15</strain>
    </source>
</reference>
<comment type="caution">
    <text evidence="2">The sequence shown here is derived from an EMBL/GenBank/DDBJ whole genome shotgun (WGS) entry which is preliminary data.</text>
</comment>
<evidence type="ECO:0000313" key="2">
    <source>
        <dbReference type="EMBL" id="KAJ4489571.1"/>
    </source>
</evidence>
<organism evidence="2 3">
    <name type="scientific">Lentinula lateritia</name>
    <dbReference type="NCBI Taxonomy" id="40482"/>
    <lineage>
        <taxon>Eukaryota</taxon>
        <taxon>Fungi</taxon>
        <taxon>Dikarya</taxon>
        <taxon>Basidiomycota</taxon>
        <taxon>Agaricomycotina</taxon>
        <taxon>Agaricomycetes</taxon>
        <taxon>Agaricomycetidae</taxon>
        <taxon>Agaricales</taxon>
        <taxon>Marasmiineae</taxon>
        <taxon>Omphalotaceae</taxon>
        <taxon>Lentinula</taxon>
    </lineage>
</organism>